<sequence>MRDPARRGRKVADINIIRALCCMCASSSLPIWHFASAAHKCGCARKSASIDLPNPAAVHAGRCGAGYERCAHAGSALFRVASDLRLNEGLDSLRERFNQPVSFSVRDAQRRRADLAALDGGGAQRDADGLPDVQSRMDAFMLYSSGSYVTLSFIS</sequence>
<reference evidence="1 2" key="1">
    <citation type="journal article" date="2016" name="Mol. Biol. Evol.">
        <title>Comparative Genomics of Early-Diverging Mushroom-Forming Fungi Provides Insights into the Origins of Lignocellulose Decay Capabilities.</title>
        <authorList>
            <person name="Nagy L.G."/>
            <person name="Riley R."/>
            <person name="Tritt A."/>
            <person name="Adam C."/>
            <person name="Daum C."/>
            <person name="Floudas D."/>
            <person name="Sun H."/>
            <person name="Yadav J.S."/>
            <person name="Pangilinan J."/>
            <person name="Larsson K.H."/>
            <person name="Matsuura K."/>
            <person name="Barry K."/>
            <person name="Labutti K."/>
            <person name="Kuo R."/>
            <person name="Ohm R.A."/>
            <person name="Bhattacharya S.S."/>
            <person name="Shirouzu T."/>
            <person name="Yoshinaga Y."/>
            <person name="Martin F.M."/>
            <person name="Grigoriev I.V."/>
            <person name="Hibbett D.S."/>
        </authorList>
    </citation>
    <scope>NUCLEOTIDE SEQUENCE [LARGE SCALE GENOMIC DNA]</scope>
    <source>
        <strain evidence="1 2">CBS 109695</strain>
    </source>
</reference>
<evidence type="ECO:0000313" key="1">
    <source>
        <dbReference type="EMBL" id="KZP19194.1"/>
    </source>
</evidence>
<protein>
    <submittedName>
        <fullName evidence="1">Uncharacterized protein</fullName>
    </submittedName>
</protein>
<proteinExistence type="predicted"/>
<gene>
    <name evidence="1" type="ORF">FIBSPDRAFT_955727</name>
</gene>
<accession>A0A166HSV1</accession>
<dbReference type="EMBL" id="KV417566">
    <property type="protein sequence ID" value="KZP19194.1"/>
    <property type="molecule type" value="Genomic_DNA"/>
</dbReference>
<dbReference type="Proteomes" id="UP000076532">
    <property type="component" value="Unassembled WGS sequence"/>
</dbReference>
<dbReference type="AlphaFoldDB" id="A0A166HSV1"/>
<keyword evidence="2" id="KW-1185">Reference proteome</keyword>
<name>A0A166HSV1_9AGAM</name>
<evidence type="ECO:0000313" key="2">
    <source>
        <dbReference type="Proteomes" id="UP000076532"/>
    </source>
</evidence>
<organism evidence="1 2">
    <name type="scientific">Athelia psychrophila</name>
    <dbReference type="NCBI Taxonomy" id="1759441"/>
    <lineage>
        <taxon>Eukaryota</taxon>
        <taxon>Fungi</taxon>
        <taxon>Dikarya</taxon>
        <taxon>Basidiomycota</taxon>
        <taxon>Agaricomycotina</taxon>
        <taxon>Agaricomycetes</taxon>
        <taxon>Agaricomycetidae</taxon>
        <taxon>Atheliales</taxon>
        <taxon>Atheliaceae</taxon>
        <taxon>Athelia</taxon>
    </lineage>
</organism>